<keyword evidence="5 9" id="KW-0653">Protein transport</keyword>
<sequence length="83" mass="9374">MGGGFSIIHWIILLVVVVVVFGTAKLKNFGKDVGGAVRDFKNAVRDDEKEQRVQQNRVLDHEALDHKKNTPADQRVYQDEQQG</sequence>
<dbReference type="NCBIfam" id="TIGR01411">
    <property type="entry name" value="tatAE"/>
    <property type="match status" value="1"/>
</dbReference>
<feature type="region of interest" description="Disordered" evidence="10">
    <location>
        <begin position="44"/>
        <end position="83"/>
    </location>
</feature>
<reference evidence="11 12" key="1">
    <citation type="submission" date="2017-02" db="EMBL/GenBank/DDBJ databases">
        <title>Draft genome sequence of Moraxella lincolnii CCUG 9405T type strain.</title>
        <authorList>
            <person name="Salva-Serra F."/>
            <person name="Engstrom-Jakobsson H."/>
            <person name="Thorell K."/>
            <person name="Jaen-Luchoro D."/>
            <person name="Gonzales-Siles L."/>
            <person name="Karlsson R."/>
            <person name="Yazdan S."/>
            <person name="Boulund F."/>
            <person name="Johnning A."/>
            <person name="Engstrand L."/>
            <person name="Kristiansson E."/>
            <person name="Moore E."/>
        </authorList>
    </citation>
    <scope>NUCLEOTIDE SEQUENCE [LARGE SCALE GENOMIC DNA]</scope>
    <source>
        <strain evidence="11 12">CCUG 9405</strain>
    </source>
</reference>
<dbReference type="Gene3D" id="1.20.5.3310">
    <property type="match status" value="1"/>
</dbReference>
<keyword evidence="6 9" id="KW-1133">Transmembrane helix</keyword>
<gene>
    <name evidence="9" type="primary">tatA</name>
    <name evidence="11" type="ORF">B0682_06925</name>
</gene>
<name>A0A1T0CDH0_9GAMM</name>
<evidence type="ECO:0000256" key="3">
    <source>
        <dbReference type="ARBA" id="ARBA00022475"/>
    </source>
</evidence>
<dbReference type="PANTHER" id="PTHR42982">
    <property type="entry name" value="SEC-INDEPENDENT PROTEIN TRANSLOCASE PROTEIN TATA"/>
    <property type="match status" value="1"/>
</dbReference>
<evidence type="ECO:0000256" key="2">
    <source>
        <dbReference type="ARBA" id="ARBA00022448"/>
    </source>
</evidence>
<dbReference type="Proteomes" id="UP000191094">
    <property type="component" value="Unassembled WGS sequence"/>
</dbReference>
<comment type="subcellular location">
    <subcellularLocation>
        <location evidence="1 9">Cell membrane</location>
        <topology evidence="1 9">Single-pass membrane protein</topology>
    </subcellularLocation>
</comment>
<dbReference type="NCBIfam" id="NF002813">
    <property type="entry name" value="PRK02958.1"/>
    <property type="match status" value="1"/>
</dbReference>
<evidence type="ECO:0000256" key="7">
    <source>
        <dbReference type="ARBA" id="ARBA00023010"/>
    </source>
</evidence>
<dbReference type="STRING" id="90241.B0682_06925"/>
<evidence type="ECO:0000256" key="10">
    <source>
        <dbReference type="SAM" id="MobiDB-lite"/>
    </source>
</evidence>
<evidence type="ECO:0000256" key="5">
    <source>
        <dbReference type="ARBA" id="ARBA00022927"/>
    </source>
</evidence>
<organism evidence="11 12">
    <name type="scientific">Lwoffella lincolnii</name>
    <dbReference type="NCBI Taxonomy" id="90241"/>
    <lineage>
        <taxon>Bacteria</taxon>
        <taxon>Pseudomonadati</taxon>
        <taxon>Pseudomonadota</taxon>
        <taxon>Gammaproteobacteria</taxon>
        <taxon>Moraxellales</taxon>
        <taxon>Moraxellaceae</taxon>
        <taxon>Lwoffella</taxon>
    </lineage>
</organism>
<proteinExistence type="inferred from homology"/>
<dbReference type="Pfam" id="PF02416">
    <property type="entry name" value="TatA_B_E"/>
    <property type="match status" value="1"/>
</dbReference>
<keyword evidence="3 9" id="KW-1003">Cell membrane</keyword>
<dbReference type="HAMAP" id="MF_00236">
    <property type="entry name" value="TatA_E"/>
    <property type="match status" value="1"/>
</dbReference>
<dbReference type="GO" id="GO:0033281">
    <property type="term" value="C:TAT protein transport complex"/>
    <property type="evidence" value="ECO:0007669"/>
    <property type="project" value="UniProtKB-UniRule"/>
</dbReference>
<comment type="similarity">
    <text evidence="9">Belongs to the TatA/E family.</text>
</comment>
<evidence type="ECO:0000256" key="1">
    <source>
        <dbReference type="ARBA" id="ARBA00004162"/>
    </source>
</evidence>
<feature type="compositionally biased region" description="Basic and acidic residues" evidence="10">
    <location>
        <begin position="44"/>
        <end position="70"/>
    </location>
</feature>
<accession>A0A1T0CDH0</accession>
<evidence type="ECO:0000256" key="4">
    <source>
        <dbReference type="ARBA" id="ARBA00022692"/>
    </source>
</evidence>
<dbReference type="OrthoDB" id="7066617at2"/>
<dbReference type="EMBL" id="MUYT01000008">
    <property type="protein sequence ID" value="OOS20397.1"/>
    <property type="molecule type" value="Genomic_DNA"/>
</dbReference>
<evidence type="ECO:0000313" key="11">
    <source>
        <dbReference type="EMBL" id="OOS20397.1"/>
    </source>
</evidence>
<evidence type="ECO:0000256" key="9">
    <source>
        <dbReference type="HAMAP-Rule" id="MF_00236"/>
    </source>
</evidence>
<comment type="function">
    <text evidence="9">Part of the twin-arginine translocation (Tat) system that transports large folded proteins containing a characteristic twin-arginine motif in their signal peptide across membranes. TatA could form the protein-conducting channel of the Tat system.</text>
</comment>
<keyword evidence="8 9" id="KW-0472">Membrane</keyword>
<dbReference type="InterPro" id="IPR003369">
    <property type="entry name" value="TatA/B/E"/>
</dbReference>
<feature type="transmembrane region" description="Helical" evidence="9">
    <location>
        <begin position="6"/>
        <end position="24"/>
    </location>
</feature>
<dbReference type="PANTHER" id="PTHR42982:SF1">
    <property type="entry name" value="SEC-INDEPENDENT PROTEIN TRANSLOCASE PROTEIN TATA"/>
    <property type="match status" value="1"/>
</dbReference>
<dbReference type="AlphaFoldDB" id="A0A1T0CDH0"/>
<keyword evidence="4 9" id="KW-0812">Transmembrane</keyword>
<dbReference type="InterPro" id="IPR006312">
    <property type="entry name" value="TatA/E"/>
</dbReference>
<comment type="caution">
    <text evidence="11">The sequence shown here is derived from an EMBL/GenBank/DDBJ whole genome shotgun (WGS) entry which is preliminary data.</text>
</comment>
<dbReference type="GO" id="GO:0043953">
    <property type="term" value="P:protein transport by the Tat complex"/>
    <property type="evidence" value="ECO:0007669"/>
    <property type="project" value="UniProtKB-UniRule"/>
</dbReference>
<dbReference type="RefSeq" id="WP_078307792.1">
    <property type="nucleotide sequence ID" value="NZ_MUYT01000008.1"/>
</dbReference>
<evidence type="ECO:0000313" key="12">
    <source>
        <dbReference type="Proteomes" id="UP000191094"/>
    </source>
</evidence>
<evidence type="ECO:0000256" key="6">
    <source>
        <dbReference type="ARBA" id="ARBA00022989"/>
    </source>
</evidence>
<protein>
    <recommendedName>
        <fullName evidence="9">Sec-independent protein translocase protein TatA</fullName>
    </recommendedName>
</protein>
<evidence type="ECO:0000256" key="8">
    <source>
        <dbReference type="ARBA" id="ARBA00023136"/>
    </source>
</evidence>
<keyword evidence="12" id="KW-1185">Reference proteome</keyword>
<keyword evidence="2 9" id="KW-0813">Transport</keyword>
<comment type="subunit">
    <text evidence="9">The Tat system comprises two distinct complexes: a TatABC complex, containing multiple copies of TatA, TatB and TatC subunits, and a separate TatA complex, containing only TatA subunits. Substrates initially bind to the TatABC complex, which probably triggers association of the separate TatA complex to form the active translocon.</text>
</comment>
<dbReference type="GO" id="GO:0008320">
    <property type="term" value="F:protein transmembrane transporter activity"/>
    <property type="evidence" value="ECO:0007669"/>
    <property type="project" value="UniProtKB-UniRule"/>
</dbReference>
<keyword evidence="7 9" id="KW-0811">Translocation</keyword>